<evidence type="ECO:0000256" key="1">
    <source>
        <dbReference type="ARBA" id="ARBA00010333"/>
    </source>
</evidence>
<dbReference type="Proteomes" id="UP000068447">
    <property type="component" value="Chromosome"/>
</dbReference>
<evidence type="ECO:0000256" key="2">
    <source>
        <dbReference type="ARBA" id="ARBA00022729"/>
    </source>
</evidence>
<dbReference type="AlphaFoldDB" id="A0A0U2QJI8"/>
<gene>
    <name evidence="4" type="ORF">AT746_02320</name>
</gene>
<sequence>MRWSLSLILTFVAFTAYGQGTLIACLDEFPPYQILETPPKGEHVAALHQLADELDMKLKFVTEPNFPHCMKRLEKGTADVIAGILDRKDRRHFLHLLPMRIDTSYIFATRADARPIQRYADLNDRLIAVSEGVNYFDKFDQDNNLKKIAVNDVHLAYKLLLAGRVDTVISSMETLTSILASTPELKKDIKAQPYTRQLNRTVYFGLSRKSELAARFDEVRSLTEKAFEEGKFEAAIQRFATENPEYYQVNPW</sequence>
<evidence type="ECO:0000313" key="5">
    <source>
        <dbReference type="Proteomes" id="UP000068447"/>
    </source>
</evidence>
<dbReference type="Pfam" id="PF00497">
    <property type="entry name" value="SBP_bac_3"/>
    <property type="match status" value="1"/>
</dbReference>
<dbReference type="KEGG" id="lal:AT746_02320"/>
<dbReference type="STRING" id="1526571.AT746_02320"/>
<name>A0A0U2QJI8_9ALTE</name>
<keyword evidence="2" id="KW-0732">Signal</keyword>
<organism evidence="4 5">
    <name type="scientific">Lacimicrobium alkaliphilum</name>
    <dbReference type="NCBI Taxonomy" id="1526571"/>
    <lineage>
        <taxon>Bacteria</taxon>
        <taxon>Pseudomonadati</taxon>
        <taxon>Pseudomonadota</taxon>
        <taxon>Gammaproteobacteria</taxon>
        <taxon>Alteromonadales</taxon>
        <taxon>Alteromonadaceae</taxon>
        <taxon>Lacimicrobium</taxon>
    </lineage>
</organism>
<proteinExistence type="inferred from homology"/>
<keyword evidence="5" id="KW-1185">Reference proteome</keyword>
<comment type="similarity">
    <text evidence="1">Belongs to the bacterial solute-binding protein 3 family.</text>
</comment>
<evidence type="ECO:0000259" key="3">
    <source>
        <dbReference type="SMART" id="SM00062"/>
    </source>
</evidence>
<reference evidence="4 5" key="1">
    <citation type="submission" date="2015-12" db="EMBL/GenBank/DDBJ databases">
        <title>Complete genome of Lacimicrobium alkaliphilum KCTC 32984.</title>
        <authorList>
            <person name="Kim S.-G."/>
            <person name="Lee Y.-J."/>
        </authorList>
    </citation>
    <scope>NUCLEOTIDE SEQUENCE [LARGE SCALE GENOMIC DNA]</scope>
    <source>
        <strain evidence="4 5">YelD216</strain>
    </source>
</reference>
<dbReference type="EMBL" id="CP013650">
    <property type="protein sequence ID" value="ALS97227.1"/>
    <property type="molecule type" value="Genomic_DNA"/>
</dbReference>
<dbReference type="PROSITE" id="PS51257">
    <property type="entry name" value="PROKAR_LIPOPROTEIN"/>
    <property type="match status" value="1"/>
</dbReference>
<dbReference type="Gene3D" id="3.40.190.10">
    <property type="entry name" value="Periplasmic binding protein-like II"/>
    <property type="match status" value="2"/>
</dbReference>
<feature type="domain" description="Solute-binding protein family 3/N-terminal" evidence="3">
    <location>
        <begin position="21"/>
        <end position="243"/>
    </location>
</feature>
<dbReference type="SMART" id="SM00062">
    <property type="entry name" value="PBPb"/>
    <property type="match status" value="1"/>
</dbReference>
<evidence type="ECO:0000313" key="4">
    <source>
        <dbReference type="EMBL" id="ALS97227.1"/>
    </source>
</evidence>
<dbReference type="PANTHER" id="PTHR35936:SF38">
    <property type="entry name" value="GLUTAMINE-BINDING PERIPLASMIC PROTEIN"/>
    <property type="match status" value="1"/>
</dbReference>
<dbReference type="PANTHER" id="PTHR35936">
    <property type="entry name" value="MEMBRANE-BOUND LYTIC MUREIN TRANSGLYCOSYLASE F"/>
    <property type="match status" value="1"/>
</dbReference>
<dbReference type="InterPro" id="IPR001638">
    <property type="entry name" value="Solute-binding_3/MltF_N"/>
</dbReference>
<protein>
    <recommendedName>
        <fullName evidence="3">Solute-binding protein family 3/N-terminal domain-containing protein</fullName>
    </recommendedName>
</protein>
<dbReference type="SUPFAM" id="SSF53850">
    <property type="entry name" value="Periplasmic binding protein-like II"/>
    <property type="match status" value="1"/>
</dbReference>
<accession>A0A0U2QJI8</accession>